<dbReference type="SUPFAM" id="SSF53300">
    <property type="entry name" value="vWA-like"/>
    <property type="match status" value="1"/>
</dbReference>
<evidence type="ECO:0000259" key="3">
    <source>
        <dbReference type="Pfam" id="PF15057"/>
    </source>
</evidence>
<dbReference type="InterPro" id="IPR002035">
    <property type="entry name" value="VWF_A"/>
</dbReference>
<feature type="region of interest" description="Disordered" evidence="1">
    <location>
        <begin position="2273"/>
        <end position="2529"/>
    </location>
</feature>
<feature type="region of interest" description="Disordered" evidence="1">
    <location>
        <begin position="2062"/>
        <end position="2092"/>
    </location>
</feature>
<feature type="compositionally biased region" description="Polar residues" evidence="1">
    <location>
        <begin position="2838"/>
        <end position="2857"/>
    </location>
</feature>
<feature type="domain" description="DUF4537" evidence="3">
    <location>
        <begin position="2533"/>
        <end position="2658"/>
    </location>
</feature>
<feature type="region of interest" description="Disordered" evidence="1">
    <location>
        <begin position="2709"/>
        <end position="2728"/>
    </location>
</feature>
<feature type="compositionally biased region" description="Basic and acidic residues" evidence="1">
    <location>
        <begin position="2816"/>
        <end position="2826"/>
    </location>
</feature>
<feature type="compositionally biased region" description="Basic and acidic residues" evidence="1">
    <location>
        <begin position="2519"/>
        <end position="2529"/>
    </location>
</feature>
<feature type="compositionally biased region" description="Basic residues" evidence="1">
    <location>
        <begin position="785"/>
        <end position="894"/>
    </location>
</feature>
<evidence type="ECO:0000259" key="2">
    <source>
        <dbReference type="Pfam" id="PF13768"/>
    </source>
</evidence>
<feature type="compositionally biased region" description="Basic and acidic residues" evidence="1">
    <location>
        <begin position="2349"/>
        <end position="2359"/>
    </location>
</feature>
<feature type="compositionally biased region" description="Basic residues" evidence="1">
    <location>
        <begin position="2492"/>
        <end position="2505"/>
    </location>
</feature>
<feature type="region of interest" description="Disordered" evidence="1">
    <location>
        <begin position="2668"/>
        <end position="2702"/>
    </location>
</feature>
<protein>
    <submittedName>
        <fullName evidence="5">Protein kinase domain-containing protein</fullName>
    </submittedName>
</protein>
<feature type="compositionally biased region" description="Basic and acidic residues" evidence="1">
    <location>
        <begin position="2273"/>
        <end position="2300"/>
    </location>
</feature>
<evidence type="ECO:0000256" key="1">
    <source>
        <dbReference type="SAM" id="MobiDB-lite"/>
    </source>
</evidence>
<feature type="region of interest" description="Disordered" evidence="1">
    <location>
        <begin position="2740"/>
        <end position="2899"/>
    </location>
</feature>
<feature type="compositionally biased region" description="Basic and acidic residues" evidence="1">
    <location>
        <begin position="2081"/>
        <end position="2090"/>
    </location>
</feature>
<feature type="domain" description="DUF4537" evidence="3">
    <location>
        <begin position="2899"/>
        <end position="3014"/>
    </location>
</feature>
<dbReference type="WBParaSite" id="maker-uti_cns_0009460-snap-gene-0.2-mRNA-1">
    <property type="protein sequence ID" value="maker-uti_cns_0009460-snap-gene-0.2-mRNA-1"/>
    <property type="gene ID" value="maker-uti_cns_0009460-snap-gene-0.2"/>
</dbReference>
<keyword evidence="4" id="KW-1185">Reference proteome</keyword>
<feature type="compositionally biased region" description="Basic and acidic residues" evidence="1">
    <location>
        <begin position="2445"/>
        <end position="2464"/>
    </location>
</feature>
<feature type="compositionally biased region" description="Low complexity" evidence="1">
    <location>
        <begin position="2871"/>
        <end position="2887"/>
    </location>
</feature>
<dbReference type="PANTHER" id="PTHR46785:SF1">
    <property type="entry name" value="VON WILLEBRAND FACTOR A DOMAIN-CONTAINING PROTEIN 3B"/>
    <property type="match status" value="1"/>
</dbReference>
<feature type="compositionally biased region" description="Basic and acidic residues" evidence="1">
    <location>
        <begin position="2889"/>
        <end position="2899"/>
    </location>
</feature>
<feature type="region of interest" description="Disordered" evidence="1">
    <location>
        <begin position="717"/>
        <end position="741"/>
    </location>
</feature>
<dbReference type="Gene3D" id="2.30.30.140">
    <property type="match status" value="2"/>
</dbReference>
<feature type="compositionally biased region" description="Low complexity" evidence="1">
    <location>
        <begin position="566"/>
        <end position="584"/>
    </location>
</feature>
<feature type="domain" description="VWFA" evidence="2">
    <location>
        <begin position="1798"/>
        <end position="1866"/>
    </location>
</feature>
<feature type="compositionally biased region" description="Basic and acidic residues" evidence="1">
    <location>
        <begin position="2309"/>
        <end position="2341"/>
    </location>
</feature>
<feature type="region of interest" description="Disordered" evidence="1">
    <location>
        <begin position="540"/>
        <end position="600"/>
    </location>
</feature>
<feature type="compositionally biased region" description="Polar residues" evidence="1">
    <location>
        <begin position="2409"/>
        <end position="2421"/>
    </location>
</feature>
<feature type="domain" description="VWFA" evidence="2">
    <location>
        <begin position="1455"/>
        <end position="1581"/>
    </location>
</feature>
<accession>A0A1I8I366</accession>
<feature type="compositionally biased region" description="Basic and acidic residues" evidence="1">
    <location>
        <begin position="2380"/>
        <end position="2390"/>
    </location>
</feature>
<feature type="compositionally biased region" description="Basic and acidic residues" evidence="1">
    <location>
        <begin position="2680"/>
        <end position="2702"/>
    </location>
</feature>
<feature type="region of interest" description="Disordered" evidence="1">
    <location>
        <begin position="1984"/>
        <end position="2036"/>
    </location>
</feature>
<name>A0A1I8I366_9PLAT</name>
<dbReference type="Pfam" id="PF13768">
    <property type="entry name" value="VWA_3"/>
    <property type="match status" value="2"/>
</dbReference>
<feature type="compositionally biased region" description="Basic and acidic residues" evidence="1">
    <location>
        <begin position="2062"/>
        <end position="2074"/>
    </location>
</feature>
<dbReference type="Proteomes" id="UP000095280">
    <property type="component" value="Unplaced"/>
</dbReference>
<feature type="compositionally biased region" description="Low complexity" evidence="1">
    <location>
        <begin position="2360"/>
        <end position="2370"/>
    </location>
</feature>
<dbReference type="InterPro" id="IPR032770">
    <property type="entry name" value="DUF4537"/>
</dbReference>
<feature type="domain" description="DUF4537" evidence="3">
    <location>
        <begin position="3024"/>
        <end position="3140"/>
    </location>
</feature>
<proteinExistence type="predicted"/>
<reference evidence="5" key="1">
    <citation type="submission" date="2016-11" db="UniProtKB">
        <authorList>
            <consortium name="WormBaseParasite"/>
        </authorList>
    </citation>
    <scope>IDENTIFICATION</scope>
</reference>
<evidence type="ECO:0000313" key="4">
    <source>
        <dbReference type="Proteomes" id="UP000095280"/>
    </source>
</evidence>
<organism evidence="4 5">
    <name type="scientific">Macrostomum lignano</name>
    <dbReference type="NCBI Taxonomy" id="282301"/>
    <lineage>
        <taxon>Eukaryota</taxon>
        <taxon>Metazoa</taxon>
        <taxon>Spiralia</taxon>
        <taxon>Lophotrochozoa</taxon>
        <taxon>Platyhelminthes</taxon>
        <taxon>Rhabditophora</taxon>
        <taxon>Macrostomorpha</taxon>
        <taxon>Macrostomida</taxon>
        <taxon>Macrostomidae</taxon>
        <taxon>Macrostomum</taxon>
    </lineage>
</organism>
<evidence type="ECO:0000313" key="5">
    <source>
        <dbReference type="WBParaSite" id="maker-uti_cns_0009460-snap-gene-0.2-mRNA-1"/>
    </source>
</evidence>
<feature type="compositionally biased region" description="Polar residues" evidence="1">
    <location>
        <begin position="2433"/>
        <end position="2444"/>
    </location>
</feature>
<dbReference type="CDD" id="cd04508">
    <property type="entry name" value="Tudor_SF"/>
    <property type="match status" value="1"/>
</dbReference>
<feature type="compositionally biased region" description="Low complexity" evidence="1">
    <location>
        <begin position="2476"/>
        <end position="2491"/>
    </location>
</feature>
<feature type="region of interest" description="Disordered" evidence="1">
    <location>
        <begin position="785"/>
        <end position="896"/>
    </location>
</feature>
<dbReference type="Gene3D" id="3.40.50.410">
    <property type="entry name" value="von Willebrand factor, type A domain"/>
    <property type="match status" value="1"/>
</dbReference>
<sequence>PLVHGPSAPLASAPLRASGRFTPHASGLSAPLAASRLTPLAPRLWPHRASGLSAPLAASRLTPLASPRLWPLRASGSFTPHASGLSAPLASPRLWPHRASGLSAPLAASRLTPLASPRLWLTSHASGLTAPLASLRSGLTAPLASPRLWPHRASGLTAPLASPCLWPLRASGLSAPLASPRLWPHRASGLTVPLASPRLWPLRASGLTASGLTAPLASPRLWPHRASGLTRLWPLRASGLTRLCASPPLASPRLAKLLAYSYFLLACSRNRYACIVFSNCAQFLANLMDKHGGRLAEVQRRCFHGNNATWFEFGLPPGRGSVSVWHIWQAASVIRTADRLAVRLPRKRLAATSNDSRDSLIFAALFELSNDTSGEAVRSRIQTERSKEIYLELMELQLSERDQDEQHLLRVVIREVLDDVHLFDSSAEDVSGDQFDFVIEKRIAGCVIIQEGARHQRGRQDAVGRILEAIGLVANLRNVRDGARVPLKRLKAKANTTKICWTTGLMHSVEVKQNWLRRLLYTCSHTAAVCRSRNQPIRTQARMAAARRPNRQPSSGRLAPARRPRVSGSASVRRSAAATANSTAESGCHGDDKPSFAKRPAGSSRALIAVAAVASTTGRGEKRLDSADSVKLLTAAAAEAARWIRRFQQGADQGAARVQMRAVAHGIAEKPARIRPVGWSLADSASTIGIGGLPDGQAVGQLVCRLGVARINGAVDDRESGETATEQRGGESGAGAAVDASRRRRAVPRLLRMRRLQNAVLPCRGLFCFGGFFLTLKWKELCDKRPRRQHQRRQHQRRQHQRRQHQRRQHQRRQHQRRQHQRRQHQRRQHQRRQHQRRQHQRRQHQRRQHQRRQHQRRQHQRRQHQRRQHQRRQHQRRQHQRRQHQRRQHHQQLRPRNQQLIKCILQHRLVLHRGCQLRHRCVIIIIVLTVAASSSSWMLACRGTGGSSGRVIWLGCQSGVFVSGGHYRGAGCRGGESFAARQQLILLAGGATAAGVVSTAARPAVAALLGVFESGGVDYGVDVGGLMLKDTNCSEWDQESNPRPSSPVTIRFENGAKSYRQQSVCLHGGSSRSSQFNSPHLPLAVPAVRTLADPPPPLDAAARFGLATPTPTPPPTFMGRRDAADEAEALLLDPEPGVPPGDEPILVEEVDAEAAVGVPGGLDRGVSGVRLTGGSGFAPRRPAPPEVAVEDVAEDADEVAAVLARFNFCREPVRRCRLRRRLTAQLGDFVLGMRRRPRLCRRRLLDPRSWSLAEAVETPAGGTAPAFHVSKQQQQSQDGGSIREVVSGRGGSDIVQTSEKYNVDVPKPGERWEIDVRDLIPSDSWLAKYGLKKNRLDAHSIAAQLGFQHLTEFDSVLKKPISSRYGDNLFQRLLRDDGKVYNITAGKEKLKQVEQRLLHAVRMYRRRMEWLTSESRRIFGVIYEHSVCIILDIKNMSPRAFDTYLCAAERVLKEQIIHKAKFNLIRCADEVQYFSTRCQPVTRETVQNAIDWLWQLDRLAPTSPTDTVEGVIRAAADPDIEAIYLFTEGSSSDASREILIDKVKSCSEVPFHVVAYNCQSSDTLRFLRGVCELTGGRFHCYSITMEVDSFEGLPLDPETNKANIVLKRKLYGGVPAGGGIRADVFKVFEELEEARNLLAQVQHVLANTPDPQASKESPVERDTVTAHERKEEYMKSSEWLQRFGIVAKKLDFFDILAGVSFRHCDGVVNVMRAPDGNPEAREKAGALIQPKLINARYCDRFAHVLGKDGTVLHVQVTPELHRIYEERMNVCLESIQRRIDWLREGSRELFGTIVEDQVYFLIDTSASMEPSIGFVKDKLYILIQEQLRHKLRVNFVAFNTKAYPWKDRLVEVTEQSLQTAWNWIKFALSDRQTHAVYLLTDGRPDQPFKTVLSQAQLHNRLPIHTISFNCRDREANQFLFQLARDTGARFHIFSDQANDGGPESWESEDIRLLREEYELGKGYLDRVAALRDECHRLAWKRETAADSPEGAVARSTPRCLDRPQSAPNRVQKKTPRSARQTTGKRGGAMVQPPAQPLLAINADRSEDWVLPETREMLARQRERDALRQQEHQRQQHRQRNKEMLREENMSSKQWLKRHGLAAQRMTILDALSPTIVQHRPKYVPILNRMVLARVFDDIMPIAYASPRNRHSIQLVNPAAVDLKAYKAKLRKLVEKYNKRLDSLILSSLTKEQLDELSKQCDGEERPDFDSNKAAFYQALEQARWPVSESDVFLLEKEVEKARLYLQQADDLQRVSSGKETPESTREILSEIQRSQDDHQGSYEVSGRPDGDADKSGKEKNSKKRSKKREPSPVESKRDSERDSKRDSRRDSLRSGSERIGRSQANSDKVSDKRADYRSRSPSRSPNNSPVHSTGFGELVDERELSHDSSKVNSSSRSGVAEAAEPTEAFNNKESTVSATLTERAEEKPEQETAVSADQSSQQEALKESEQAADSDRASSHLSKESAVSCRPPKMPQKQQPKQQQKQQQKLGKQKSKPKQSKKNPKTAAAPGNSASEAQQREAERRALDSLRGQRVIARNEEDGLYYAGLVECCPDMRTARIRYDELPKSGSLVPTRFCIPICGALSYPILRTNDTVLAQVRNLKNRVVCFAPARVLVPPKDESRGQKFYCVRLYNGKKCECTRSSLIKIGETRYTFLTRALLSKCRGEDSTAQGDEGDDYQRRQREPSNERDGEQETEPLRREIRRLRRQLGQMQSTQDSESRGAQERIRNLERQIQQLQAENNQASERSRRGEHRRRRHHSGGGYRRSRKDSLGDEDDAGIDRDGHQFEEIDRSRDRDGGGKDETRGGSASDRPPQRLEFRPTDEETSSELARLASRQSEQDAVQPDDSVSQQGRQAALDSGRQRQRQRQLQQRAQPSSQQQPQRSARRDTSELKPGEEVLARWSDDGWYYRCIVVGPAAPEEEEGVADDAGEDGRRYVVEDGSGQSITHGSTVVALHPAYSYSYAPGVVVGHDSGTMWVTVRFYDGSEVRLPRQECYAIDAGQFEYSVEYIIHREKLWVDKSVVARVNRTGCYLPATVKNRVGSGRQYVVEFSDGHQAVQALEFIFGGLSRRCSLHEGDRVLAQIAKNIIFLPGWVMSVNSDSTVNIKFVDGSSSRNVKQLSCYWLTKEFFDNAVSYWRSRHNP</sequence>
<dbReference type="Pfam" id="PF15057">
    <property type="entry name" value="DUF4537"/>
    <property type="match status" value="3"/>
</dbReference>
<dbReference type="PANTHER" id="PTHR46785">
    <property type="entry name" value="VON WILLEBRAND FACTOR A DOMAIN-CONTAINING PROTEIN 3B"/>
    <property type="match status" value="1"/>
</dbReference>
<dbReference type="InterPro" id="IPR036465">
    <property type="entry name" value="vWFA_dom_sf"/>
</dbReference>
<dbReference type="CDD" id="cd00198">
    <property type="entry name" value="vWFA"/>
    <property type="match status" value="1"/>
</dbReference>
<feature type="compositionally biased region" description="Basic and acidic residues" evidence="1">
    <location>
        <begin position="2782"/>
        <end position="2808"/>
    </location>
</feature>
<feature type="compositionally biased region" description="Basic residues" evidence="1">
    <location>
        <begin position="2753"/>
        <end position="2771"/>
    </location>
</feature>